<accession>A0AAJ1SSM9</accession>
<dbReference type="PANTHER" id="PTHR37981">
    <property type="entry name" value="LIPASE 2"/>
    <property type="match status" value="1"/>
</dbReference>
<dbReference type="AlphaFoldDB" id="A0AAJ1SSM9"/>
<evidence type="ECO:0000256" key="3">
    <source>
        <dbReference type="SAM" id="SignalP"/>
    </source>
</evidence>
<reference evidence="5 6" key="1">
    <citation type="submission" date="2023-07" db="EMBL/GenBank/DDBJ databases">
        <title>Sorghum-associated microbial communities from plants grown in Nebraska, USA.</title>
        <authorList>
            <person name="Schachtman D."/>
        </authorList>
    </citation>
    <scope>NUCLEOTIDE SEQUENCE [LARGE SCALE GENOMIC DNA]</scope>
    <source>
        <strain evidence="5 6">DS1001</strain>
    </source>
</reference>
<organism evidence="5 6">
    <name type="scientific">Pseudarthrobacter niigatensis</name>
    <dbReference type="NCBI Taxonomy" id="369935"/>
    <lineage>
        <taxon>Bacteria</taxon>
        <taxon>Bacillati</taxon>
        <taxon>Actinomycetota</taxon>
        <taxon>Actinomycetes</taxon>
        <taxon>Micrococcales</taxon>
        <taxon>Micrococcaceae</taxon>
        <taxon>Pseudarthrobacter</taxon>
    </lineage>
</organism>
<feature type="active site" description="Nucleophile" evidence="1">
    <location>
        <position position="44"/>
    </location>
</feature>
<keyword evidence="2" id="KW-1015">Disulfide bond</keyword>
<dbReference type="EMBL" id="JAUSTB010000005">
    <property type="protein sequence ID" value="MDQ0146041.1"/>
    <property type="molecule type" value="Genomic_DNA"/>
</dbReference>
<keyword evidence="3" id="KW-0732">Signal</keyword>
<evidence type="ECO:0000313" key="6">
    <source>
        <dbReference type="Proteomes" id="UP001239267"/>
    </source>
</evidence>
<feature type="disulfide bond" evidence="2">
    <location>
        <begin position="72"/>
        <end position="97"/>
    </location>
</feature>
<comment type="caution">
    <text evidence="5">The sequence shown here is derived from an EMBL/GenBank/DDBJ whole genome shotgun (WGS) entry which is preliminary data.</text>
</comment>
<dbReference type="InterPro" id="IPR013830">
    <property type="entry name" value="SGNH_hydro"/>
</dbReference>
<dbReference type="PANTHER" id="PTHR37981:SF1">
    <property type="entry name" value="SGNH HYDROLASE-TYPE ESTERASE DOMAIN-CONTAINING PROTEIN"/>
    <property type="match status" value="1"/>
</dbReference>
<dbReference type="RefSeq" id="WP_307359392.1">
    <property type="nucleotide sequence ID" value="NZ_JAUSTB010000005.1"/>
</dbReference>
<feature type="active site" evidence="1">
    <location>
        <position position="285"/>
    </location>
</feature>
<dbReference type="GO" id="GO:0006629">
    <property type="term" value="P:lipid metabolic process"/>
    <property type="evidence" value="ECO:0007669"/>
    <property type="project" value="TreeGrafter"/>
</dbReference>
<feature type="domain" description="SGNH hydrolase-type esterase" evidence="4">
    <location>
        <begin position="41"/>
        <end position="291"/>
    </location>
</feature>
<dbReference type="Gene3D" id="3.40.50.1110">
    <property type="entry name" value="SGNH hydrolase"/>
    <property type="match status" value="1"/>
</dbReference>
<name>A0AAJ1SSM9_9MICC</name>
<sequence>MQFPVVWRRSAATFAAVTALILSGASAPAFAAQQPVKYVNLGDSYSAGWGSFAPTAVGNPGYLSPEYGGPTCLHGGPDDVTLFDQLHSVAPAGDYACAGALVGDPNSTAGVPAGGIPTIVQQAAEAFGDGALDSTTGLVTLTAGGNDVNFGQIIGACAADPSPTAVGCREAVAYGVQLANGVDVAGTVAKIRGYAANAKIAWLGYPQLFATAAESTTVIAGGGVMSAAAAAVFDKGTDQLNAVLAGKARSAGAQFVDVTPKFNGHEIGSLDSWFNLGQYTQFNFHPTADGYTQGYYPAMVSAIKPAQLVKG</sequence>
<dbReference type="SUPFAM" id="SSF52266">
    <property type="entry name" value="SGNH hydrolase"/>
    <property type="match status" value="1"/>
</dbReference>
<evidence type="ECO:0000256" key="1">
    <source>
        <dbReference type="PIRSR" id="PIRSR637460-1"/>
    </source>
</evidence>
<keyword evidence="6" id="KW-1185">Reference proteome</keyword>
<dbReference type="GO" id="GO:0016788">
    <property type="term" value="F:hydrolase activity, acting on ester bonds"/>
    <property type="evidence" value="ECO:0007669"/>
    <property type="project" value="InterPro"/>
</dbReference>
<feature type="chain" id="PRO_5042541903" description="SGNH hydrolase-type esterase domain-containing protein" evidence="3">
    <location>
        <begin position="32"/>
        <end position="311"/>
    </location>
</feature>
<dbReference type="InterPro" id="IPR036514">
    <property type="entry name" value="SGNH_hydro_sf"/>
</dbReference>
<dbReference type="InterPro" id="IPR037460">
    <property type="entry name" value="SEST-like"/>
</dbReference>
<gene>
    <name evidence="5" type="ORF">J2T23_001934</name>
</gene>
<feature type="disulfide bond" evidence="2">
    <location>
        <begin position="157"/>
        <end position="168"/>
    </location>
</feature>
<evidence type="ECO:0000259" key="4">
    <source>
        <dbReference type="Pfam" id="PF13472"/>
    </source>
</evidence>
<proteinExistence type="predicted"/>
<dbReference type="Pfam" id="PF13472">
    <property type="entry name" value="Lipase_GDSL_2"/>
    <property type="match status" value="1"/>
</dbReference>
<protein>
    <recommendedName>
        <fullName evidence="4">SGNH hydrolase-type esterase domain-containing protein</fullName>
    </recommendedName>
</protein>
<feature type="signal peptide" evidence="3">
    <location>
        <begin position="1"/>
        <end position="31"/>
    </location>
</feature>
<dbReference type="CDD" id="cd01823">
    <property type="entry name" value="SEST_like"/>
    <property type="match status" value="1"/>
</dbReference>
<dbReference type="Proteomes" id="UP001239267">
    <property type="component" value="Unassembled WGS sequence"/>
</dbReference>
<evidence type="ECO:0000313" key="5">
    <source>
        <dbReference type="EMBL" id="MDQ0146041.1"/>
    </source>
</evidence>
<evidence type="ECO:0000256" key="2">
    <source>
        <dbReference type="PIRSR" id="PIRSR637460-2"/>
    </source>
</evidence>